<dbReference type="EMBL" id="BAAAQD010000035">
    <property type="protein sequence ID" value="GAA1564992.1"/>
    <property type="molecule type" value="Genomic_DNA"/>
</dbReference>
<keyword evidence="2" id="KW-1185">Reference proteome</keyword>
<evidence type="ECO:0000313" key="1">
    <source>
        <dbReference type="EMBL" id="GAA1564992.1"/>
    </source>
</evidence>
<sequence length="62" mass="7157">MMHPVFLFVQVQHRQESLLGLGRRRRLAGEDDRPWWRRSRASQPTHRLPAGRLVACGPAVAE</sequence>
<reference evidence="1 2" key="1">
    <citation type="journal article" date="2019" name="Int. J. Syst. Evol. Microbiol.">
        <title>The Global Catalogue of Microorganisms (GCM) 10K type strain sequencing project: providing services to taxonomists for standard genome sequencing and annotation.</title>
        <authorList>
            <consortium name="The Broad Institute Genomics Platform"/>
            <consortium name="The Broad Institute Genome Sequencing Center for Infectious Disease"/>
            <person name="Wu L."/>
            <person name="Ma J."/>
        </authorList>
    </citation>
    <scope>NUCLEOTIDE SEQUENCE [LARGE SCALE GENOMIC DNA]</scope>
    <source>
        <strain evidence="1 2">JCM 15933</strain>
    </source>
</reference>
<name>A0ABN2CV30_9ACTN</name>
<evidence type="ECO:0000313" key="2">
    <source>
        <dbReference type="Proteomes" id="UP001501470"/>
    </source>
</evidence>
<organism evidence="1 2">
    <name type="scientific">Dactylosporangium maewongense</name>
    <dbReference type="NCBI Taxonomy" id="634393"/>
    <lineage>
        <taxon>Bacteria</taxon>
        <taxon>Bacillati</taxon>
        <taxon>Actinomycetota</taxon>
        <taxon>Actinomycetes</taxon>
        <taxon>Micromonosporales</taxon>
        <taxon>Micromonosporaceae</taxon>
        <taxon>Dactylosporangium</taxon>
    </lineage>
</organism>
<proteinExistence type="predicted"/>
<accession>A0ABN2CV30</accession>
<gene>
    <name evidence="1" type="ORF">GCM10009827_103210</name>
</gene>
<comment type="caution">
    <text evidence="1">The sequence shown here is derived from an EMBL/GenBank/DDBJ whole genome shotgun (WGS) entry which is preliminary data.</text>
</comment>
<protein>
    <submittedName>
        <fullName evidence="1">Uncharacterized protein</fullName>
    </submittedName>
</protein>
<dbReference type="Proteomes" id="UP001501470">
    <property type="component" value="Unassembled WGS sequence"/>
</dbReference>